<dbReference type="EMBL" id="CP036291">
    <property type="protein sequence ID" value="QDU90028.1"/>
    <property type="molecule type" value="Genomic_DNA"/>
</dbReference>
<dbReference type="AlphaFoldDB" id="A0A518DEX5"/>
<proteinExistence type="predicted"/>
<evidence type="ECO:0000313" key="2">
    <source>
        <dbReference type="Proteomes" id="UP000317429"/>
    </source>
</evidence>
<keyword evidence="2" id="KW-1185">Reference proteome</keyword>
<name>A0A518DEX5_9BACT</name>
<sequence length="67" mass="6801">MSTRIAVPLLIAAVCVAPTLFGMATGRRPTRLVCGGPSASLERDAAEGPDALLRPTAQRAAAGVITL</sequence>
<organism evidence="1 2">
    <name type="scientific">Pirellulimonas nuda</name>
    <dbReference type="NCBI Taxonomy" id="2528009"/>
    <lineage>
        <taxon>Bacteria</taxon>
        <taxon>Pseudomonadati</taxon>
        <taxon>Planctomycetota</taxon>
        <taxon>Planctomycetia</taxon>
        <taxon>Pirellulales</taxon>
        <taxon>Lacipirellulaceae</taxon>
        <taxon>Pirellulimonas</taxon>
    </lineage>
</organism>
<gene>
    <name evidence="1" type="ORF">Pla175_34270</name>
</gene>
<dbReference type="Proteomes" id="UP000317429">
    <property type="component" value="Chromosome"/>
</dbReference>
<reference evidence="1 2" key="1">
    <citation type="submission" date="2019-02" db="EMBL/GenBank/DDBJ databases">
        <title>Deep-cultivation of Planctomycetes and their phenomic and genomic characterization uncovers novel biology.</title>
        <authorList>
            <person name="Wiegand S."/>
            <person name="Jogler M."/>
            <person name="Boedeker C."/>
            <person name="Pinto D."/>
            <person name="Vollmers J."/>
            <person name="Rivas-Marin E."/>
            <person name="Kohn T."/>
            <person name="Peeters S.H."/>
            <person name="Heuer A."/>
            <person name="Rast P."/>
            <person name="Oberbeckmann S."/>
            <person name="Bunk B."/>
            <person name="Jeske O."/>
            <person name="Meyerdierks A."/>
            <person name="Storesund J.E."/>
            <person name="Kallscheuer N."/>
            <person name="Luecker S."/>
            <person name="Lage O.M."/>
            <person name="Pohl T."/>
            <person name="Merkel B.J."/>
            <person name="Hornburger P."/>
            <person name="Mueller R.-W."/>
            <person name="Bruemmer F."/>
            <person name="Labrenz M."/>
            <person name="Spormann A.M."/>
            <person name="Op den Camp H."/>
            <person name="Overmann J."/>
            <person name="Amann R."/>
            <person name="Jetten M.S.M."/>
            <person name="Mascher T."/>
            <person name="Medema M.H."/>
            <person name="Devos D.P."/>
            <person name="Kaster A.-K."/>
            <person name="Ovreas L."/>
            <person name="Rohde M."/>
            <person name="Galperin M.Y."/>
            <person name="Jogler C."/>
        </authorList>
    </citation>
    <scope>NUCLEOTIDE SEQUENCE [LARGE SCALE GENOMIC DNA]</scope>
    <source>
        <strain evidence="1 2">Pla175</strain>
    </source>
</reference>
<dbReference type="KEGG" id="pnd:Pla175_34270"/>
<dbReference type="RefSeq" id="WP_145287717.1">
    <property type="nucleotide sequence ID" value="NZ_CP036291.1"/>
</dbReference>
<accession>A0A518DEX5</accession>
<protein>
    <submittedName>
        <fullName evidence="1">Uncharacterized protein</fullName>
    </submittedName>
</protein>
<evidence type="ECO:0000313" key="1">
    <source>
        <dbReference type="EMBL" id="QDU90028.1"/>
    </source>
</evidence>